<reference evidence="2 3" key="1">
    <citation type="submission" date="2018-07" db="EMBL/GenBank/DDBJ databases">
        <title>Halomonas montanilacus sp. nov., isolated from Lake Pengyan on Tibetan Plateau.</title>
        <authorList>
            <person name="Lu H."/>
            <person name="Xing P."/>
            <person name="Wu Q."/>
        </authorList>
    </citation>
    <scope>NUCLEOTIDE SEQUENCE [LARGE SCALE GENOMIC DNA]</scope>
    <source>
        <strain evidence="2 3">PYC7W</strain>
    </source>
</reference>
<dbReference type="EMBL" id="QPII01000038">
    <property type="protein sequence ID" value="RCV85959.1"/>
    <property type="molecule type" value="Genomic_DNA"/>
</dbReference>
<dbReference type="AlphaFoldDB" id="A0A368TML0"/>
<evidence type="ECO:0000313" key="2">
    <source>
        <dbReference type="EMBL" id="RCV85959.1"/>
    </source>
</evidence>
<sequence length="133" mass="14502">MGSEVITGGDLLIASGQDQTYQAARLDAGDDIELQSGGTIRFETTSDVHTESHERSKSSFAWQSSSGEGFTRETLRQSELVAQGDLIIQAADGIQIDVEKIDRRSVTRTIDAMVAANPDLAWLQEMEQRGDVD</sequence>
<keyword evidence="3" id="KW-1185">Reference proteome</keyword>
<accession>A0A368TML0</accession>
<dbReference type="Pfam" id="PF13332">
    <property type="entry name" value="Fil_haemagg_2"/>
    <property type="match status" value="1"/>
</dbReference>
<evidence type="ECO:0000256" key="1">
    <source>
        <dbReference type="SAM" id="MobiDB-lite"/>
    </source>
</evidence>
<comment type="caution">
    <text evidence="2">The sequence shown here is derived from an EMBL/GenBank/DDBJ whole genome shotgun (WGS) entry which is preliminary data.</text>
</comment>
<evidence type="ECO:0000313" key="3">
    <source>
        <dbReference type="Proteomes" id="UP000252405"/>
    </source>
</evidence>
<proteinExistence type="predicted"/>
<dbReference type="OrthoDB" id="2664633at2"/>
<feature type="compositionally biased region" description="Basic and acidic residues" evidence="1">
    <location>
        <begin position="44"/>
        <end position="57"/>
    </location>
</feature>
<dbReference type="GO" id="GO:0003824">
    <property type="term" value="F:catalytic activity"/>
    <property type="evidence" value="ECO:0007669"/>
    <property type="project" value="UniProtKB-ARBA"/>
</dbReference>
<name>A0A368TML0_9GAMM</name>
<feature type="compositionally biased region" description="Polar residues" evidence="1">
    <location>
        <begin position="58"/>
        <end position="68"/>
    </location>
</feature>
<dbReference type="Proteomes" id="UP000252405">
    <property type="component" value="Unassembled WGS sequence"/>
</dbReference>
<organism evidence="2 3">
    <name type="scientific">Billgrantia montanilacus</name>
    <dbReference type="NCBI Taxonomy" id="2282305"/>
    <lineage>
        <taxon>Bacteria</taxon>
        <taxon>Pseudomonadati</taxon>
        <taxon>Pseudomonadota</taxon>
        <taxon>Gammaproteobacteria</taxon>
        <taxon>Oceanospirillales</taxon>
        <taxon>Halomonadaceae</taxon>
        <taxon>Billgrantia</taxon>
    </lineage>
</organism>
<protein>
    <submittedName>
        <fullName evidence="2">Uncharacterized protein</fullName>
    </submittedName>
</protein>
<feature type="region of interest" description="Disordered" evidence="1">
    <location>
        <begin position="43"/>
        <end position="68"/>
    </location>
</feature>
<gene>
    <name evidence="2" type="ORF">DU505_22090</name>
</gene>
<dbReference type="InterPro" id="IPR025157">
    <property type="entry name" value="Hemagglutinin_rpt"/>
</dbReference>